<evidence type="ECO:0000256" key="21">
    <source>
        <dbReference type="ARBA" id="ARBA00068351"/>
    </source>
</evidence>
<keyword evidence="9" id="KW-0399">Innate immunity</keyword>
<dbReference type="InterPro" id="IPR000687">
    <property type="entry name" value="RIO_kinase"/>
</dbReference>
<keyword evidence="14" id="KW-0067">ATP-binding</keyword>
<evidence type="ECO:0000256" key="20">
    <source>
        <dbReference type="ARBA" id="ARBA00064322"/>
    </source>
</evidence>
<protein>
    <recommendedName>
        <fullName evidence="21 22">Serine/threonine-protein kinase RIO3</fullName>
        <ecNumber evidence="4 22">2.7.11.1</ecNumber>
    </recommendedName>
</protein>
<evidence type="ECO:0000256" key="7">
    <source>
        <dbReference type="ARBA" id="ARBA00022527"/>
    </source>
</evidence>
<keyword evidence="25" id="KW-1185">Reference proteome</keyword>
<dbReference type="GO" id="GO:0004674">
    <property type="term" value="F:protein serine/threonine kinase activity"/>
    <property type="evidence" value="ECO:0000318"/>
    <property type="project" value="GO_Central"/>
</dbReference>
<comment type="subunit">
    <text evidence="20">Interacts with CASP10. Interacts with IRF3; RIOK3 probably mediates the interaction of TBK1 with IRF3. Associated with 40S pre-ribosomal particles.</text>
</comment>
<dbReference type="PANTHER" id="PTHR45723">
    <property type="entry name" value="SERINE/THREONINE-PROTEIN KINASE RIO1"/>
    <property type="match status" value="1"/>
</dbReference>
<dbReference type="InterPro" id="IPR011009">
    <property type="entry name" value="Kinase-like_dom_sf"/>
</dbReference>
<dbReference type="GO" id="GO:0030688">
    <property type="term" value="C:preribosome, small subunit precursor"/>
    <property type="evidence" value="ECO:0000318"/>
    <property type="project" value="GO_Central"/>
</dbReference>
<evidence type="ECO:0000256" key="2">
    <source>
        <dbReference type="ARBA" id="ARBA00004496"/>
    </source>
</evidence>
<evidence type="ECO:0000256" key="12">
    <source>
        <dbReference type="ARBA" id="ARBA00022741"/>
    </source>
</evidence>
<keyword evidence="8" id="KW-0597">Phosphoprotein</keyword>
<dbReference type="GO" id="GO:0051607">
    <property type="term" value="P:defense response to virus"/>
    <property type="evidence" value="ECO:0007669"/>
    <property type="project" value="UniProtKB-KW"/>
</dbReference>
<dbReference type="GO" id="GO:0046872">
    <property type="term" value="F:metal ion binding"/>
    <property type="evidence" value="ECO:0007669"/>
    <property type="project" value="UniProtKB-UniRule"/>
</dbReference>
<evidence type="ECO:0000256" key="15">
    <source>
        <dbReference type="ARBA" id="ARBA00022842"/>
    </source>
</evidence>
<sequence>MSCPWAKIANVEPVNLQDIMSEEVARELQAKEDKKYAEMFGPPSKQDNAISSEVLNSLEDDTCESDAAIARMLQMQFDKEYDENLKRTEEKYNGASKVSISFENYRRMPHNFDFESDSEEEEIVDIRDRRDWDRFDTLQRQFDSIPPCGYKMQNGSMVTKHDVTMNGRKNACKLLSFPPDFQTGDGENFDLKLSNKVFNSLKRHSQNEESRRHKVRDKKEDRATQEFGLDEFTRLLIYKIIQQEILDNVNGVVSIGKEAVILHADANANYTERPLPPECAIKVFKTTLSEFKQRDKYIKDDHRFKGRMGNQTARKTVHLWAEKEMHNLKRLKNANIPCPEVVVLKKHVLVMSFIGENNKPAPKLKDAIMDEADYIIAYDQVVEAMKTLFTEAELIHADLSEYNILWHQRQCYFIDVSQAVLPSHENAFYFLMRDCNNVINFFTKKKVPKVTSSEELFKSITGYNYNEKKDLLQLQETFKMKPHLVDKPGIEPIFDFDKGWEKSKQNLETVKLVEAPLA</sequence>
<dbReference type="Gene3D" id="3.30.200.20">
    <property type="entry name" value="Phosphorylase Kinase, domain 1"/>
    <property type="match status" value="1"/>
</dbReference>
<evidence type="ECO:0000256" key="17">
    <source>
        <dbReference type="ARBA" id="ARBA00023118"/>
    </source>
</evidence>
<dbReference type="SUPFAM" id="SSF56112">
    <property type="entry name" value="Protein kinase-like (PK-like)"/>
    <property type="match status" value="1"/>
</dbReference>
<evidence type="ECO:0000256" key="1">
    <source>
        <dbReference type="ARBA" id="ARBA00001946"/>
    </source>
</evidence>
<dbReference type="EC" id="2.7.11.1" evidence="4 22"/>
<dbReference type="SMART" id="SM00090">
    <property type="entry name" value="RIO"/>
    <property type="match status" value="1"/>
</dbReference>
<keyword evidence="12 22" id="KW-0547">Nucleotide-binding</keyword>
<feature type="domain" description="RIO kinase" evidence="23">
    <location>
        <begin position="218"/>
        <end position="462"/>
    </location>
</feature>
<dbReference type="GO" id="GO:0005829">
    <property type="term" value="C:cytosol"/>
    <property type="evidence" value="ECO:0000318"/>
    <property type="project" value="GO_Central"/>
</dbReference>
<evidence type="ECO:0000256" key="22">
    <source>
        <dbReference type="PIRNR" id="PIRNR038146"/>
    </source>
</evidence>
<evidence type="ECO:0000256" key="3">
    <source>
        <dbReference type="ARBA" id="ARBA00009196"/>
    </source>
</evidence>
<dbReference type="PhylomeDB" id="D6WVA9"/>
<dbReference type="InterPro" id="IPR018934">
    <property type="entry name" value="RIO_dom"/>
</dbReference>
<dbReference type="GO" id="GO:0045087">
    <property type="term" value="P:innate immune response"/>
    <property type="evidence" value="ECO:0007669"/>
    <property type="project" value="UniProtKB-KW"/>
</dbReference>
<dbReference type="PROSITE" id="PS01245">
    <property type="entry name" value="RIO1"/>
    <property type="match status" value="1"/>
</dbReference>
<dbReference type="HOGENOM" id="CLU_018693_5_0_1"/>
<comment type="catalytic activity">
    <reaction evidence="19 22">
        <text>L-seryl-[protein] + ATP = O-phospho-L-seryl-[protein] + ADP + H(+)</text>
        <dbReference type="Rhea" id="RHEA:17989"/>
        <dbReference type="Rhea" id="RHEA-COMP:9863"/>
        <dbReference type="Rhea" id="RHEA-COMP:11604"/>
        <dbReference type="ChEBI" id="CHEBI:15378"/>
        <dbReference type="ChEBI" id="CHEBI:29999"/>
        <dbReference type="ChEBI" id="CHEBI:30616"/>
        <dbReference type="ChEBI" id="CHEBI:83421"/>
        <dbReference type="ChEBI" id="CHEBI:456216"/>
        <dbReference type="EC" id="2.7.11.1"/>
    </reaction>
</comment>
<dbReference type="FunFam" id="1.10.510.10:FF:000254">
    <property type="entry name" value="Serine/threonine-protein kinase RIO3"/>
    <property type="match status" value="1"/>
</dbReference>
<dbReference type="STRING" id="7070.D6WVA9"/>
<evidence type="ECO:0000259" key="23">
    <source>
        <dbReference type="SMART" id="SM00090"/>
    </source>
</evidence>
<keyword evidence="11 22" id="KW-0479">Metal-binding</keyword>
<evidence type="ECO:0000256" key="19">
    <source>
        <dbReference type="ARBA" id="ARBA00048679"/>
    </source>
</evidence>
<dbReference type="GO" id="GO:0030490">
    <property type="term" value="P:maturation of SSU-rRNA"/>
    <property type="evidence" value="ECO:0000318"/>
    <property type="project" value="GO_Central"/>
</dbReference>
<evidence type="ECO:0000256" key="11">
    <source>
        <dbReference type="ARBA" id="ARBA00022723"/>
    </source>
</evidence>
<gene>
    <name evidence="24" type="primary">AUGUSTUS-3.0.2_05306</name>
    <name evidence="24" type="ORF">TcasGA2_TC005306</name>
</gene>
<reference evidence="24 25" key="1">
    <citation type="journal article" date="2008" name="Nature">
        <title>The genome of the model beetle and pest Tribolium castaneum.</title>
        <authorList>
            <consortium name="Tribolium Genome Sequencing Consortium"/>
            <person name="Richards S."/>
            <person name="Gibbs R.A."/>
            <person name="Weinstock G.M."/>
            <person name="Brown S.J."/>
            <person name="Denell R."/>
            <person name="Beeman R.W."/>
            <person name="Gibbs R."/>
            <person name="Beeman R.W."/>
            <person name="Brown S.J."/>
            <person name="Bucher G."/>
            <person name="Friedrich M."/>
            <person name="Grimmelikhuijzen C.J."/>
            <person name="Klingler M."/>
            <person name="Lorenzen M."/>
            <person name="Richards S."/>
            <person name="Roth S."/>
            <person name="Schroder R."/>
            <person name="Tautz D."/>
            <person name="Zdobnov E.M."/>
            <person name="Muzny D."/>
            <person name="Gibbs R.A."/>
            <person name="Weinstock G.M."/>
            <person name="Attaway T."/>
            <person name="Bell S."/>
            <person name="Buhay C.J."/>
            <person name="Chandrabose M.N."/>
            <person name="Chavez D."/>
            <person name="Clerk-Blankenburg K.P."/>
            <person name="Cree A."/>
            <person name="Dao M."/>
            <person name="Davis C."/>
            <person name="Chacko J."/>
            <person name="Dinh H."/>
            <person name="Dugan-Rocha S."/>
            <person name="Fowler G."/>
            <person name="Garner T.T."/>
            <person name="Garnes J."/>
            <person name="Gnirke A."/>
            <person name="Hawes A."/>
            <person name="Hernandez J."/>
            <person name="Hines S."/>
            <person name="Holder M."/>
            <person name="Hume J."/>
            <person name="Jhangiani S.N."/>
            <person name="Joshi V."/>
            <person name="Khan Z.M."/>
            <person name="Jackson L."/>
            <person name="Kovar C."/>
            <person name="Kowis A."/>
            <person name="Lee S."/>
            <person name="Lewis L.R."/>
            <person name="Margolis J."/>
            <person name="Morgan M."/>
            <person name="Nazareth L.V."/>
            <person name="Nguyen N."/>
            <person name="Okwuonu G."/>
            <person name="Parker D."/>
            <person name="Richards S."/>
            <person name="Ruiz S.J."/>
            <person name="Santibanez J."/>
            <person name="Savard J."/>
            <person name="Scherer S.E."/>
            <person name="Schneider B."/>
            <person name="Sodergren E."/>
            <person name="Tautz D."/>
            <person name="Vattahil S."/>
            <person name="Villasana D."/>
            <person name="White C.S."/>
            <person name="Wright R."/>
            <person name="Park Y."/>
            <person name="Beeman R.W."/>
            <person name="Lord J."/>
            <person name="Oppert B."/>
            <person name="Lorenzen M."/>
            <person name="Brown S."/>
            <person name="Wang L."/>
            <person name="Savard J."/>
            <person name="Tautz D."/>
            <person name="Richards S."/>
            <person name="Weinstock G."/>
            <person name="Gibbs R.A."/>
            <person name="Liu Y."/>
            <person name="Worley K."/>
            <person name="Weinstock G."/>
            <person name="Elsik C.G."/>
            <person name="Reese J.T."/>
            <person name="Elhaik E."/>
            <person name="Landan G."/>
            <person name="Graur D."/>
            <person name="Arensburger P."/>
            <person name="Atkinson P."/>
            <person name="Beeman R.W."/>
            <person name="Beidler J."/>
            <person name="Brown S.J."/>
            <person name="Demuth J.P."/>
            <person name="Drury D.W."/>
            <person name="Du Y.Z."/>
            <person name="Fujiwara H."/>
            <person name="Lorenzen M."/>
            <person name="Maselli V."/>
            <person name="Osanai M."/>
            <person name="Park Y."/>
            <person name="Robertson H.M."/>
            <person name="Tu Z."/>
            <person name="Wang J.J."/>
            <person name="Wang S."/>
            <person name="Richards S."/>
            <person name="Song H."/>
            <person name="Zhang L."/>
            <person name="Sodergren E."/>
            <person name="Werner D."/>
            <person name="Stanke M."/>
            <person name="Morgenstern B."/>
            <person name="Solovyev V."/>
            <person name="Kosarev P."/>
            <person name="Brown G."/>
            <person name="Chen H.C."/>
            <person name="Ermolaeva O."/>
            <person name="Hlavina W."/>
            <person name="Kapustin Y."/>
            <person name="Kiryutin B."/>
            <person name="Kitts P."/>
            <person name="Maglott D."/>
            <person name="Pruitt K."/>
            <person name="Sapojnikov V."/>
            <person name="Souvorov A."/>
            <person name="Mackey A.J."/>
            <person name="Waterhouse R.M."/>
            <person name="Wyder S."/>
            <person name="Zdobnov E.M."/>
            <person name="Zdobnov E.M."/>
            <person name="Wyder S."/>
            <person name="Kriventseva E.V."/>
            <person name="Kadowaki T."/>
            <person name="Bork P."/>
            <person name="Aranda M."/>
            <person name="Bao R."/>
            <person name="Beermann A."/>
            <person name="Berns N."/>
            <person name="Bolognesi R."/>
            <person name="Bonneton F."/>
            <person name="Bopp D."/>
            <person name="Brown S.J."/>
            <person name="Bucher G."/>
            <person name="Butts T."/>
            <person name="Chaumot A."/>
            <person name="Denell R.E."/>
            <person name="Ferrier D.E."/>
            <person name="Friedrich M."/>
            <person name="Gordon C.M."/>
            <person name="Jindra M."/>
            <person name="Klingler M."/>
            <person name="Lan Q."/>
            <person name="Lattorff H.M."/>
            <person name="Laudet V."/>
            <person name="von Levetsow C."/>
            <person name="Liu Z."/>
            <person name="Lutz R."/>
            <person name="Lynch J.A."/>
            <person name="da Fonseca R.N."/>
            <person name="Posnien N."/>
            <person name="Reuter R."/>
            <person name="Roth S."/>
            <person name="Savard J."/>
            <person name="Schinko J.B."/>
            <person name="Schmitt C."/>
            <person name="Schoppmeier M."/>
            <person name="Schroder R."/>
            <person name="Shippy T.D."/>
            <person name="Simonnet F."/>
            <person name="Marques-Souza H."/>
            <person name="Tautz D."/>
            <person name="Tomoyasu Y."/>
            <person name="Trauner J."/>
            <person name="Van der Zee M."/>
            <person name="Vervoort M."/>
            <person name="Wittkopp N."/>
            <person name="Wimmer E.A."/>
            <person name="Yang X."/>
            <person name="Jones A.K."/>
            <person name="Sattelle D.B."/>
            <person name="Ebert P.R."/>
            <person name="Nelson D."/>
            <person name="Scott J.G."/>
            <person name="Beeman R.W."/>
            <person name="Muthukrishnan S."/>
            <person name="Kramer K.J."/>
            <person name="Arakane Y."/>
            <person name="Beeman R.W."/>
            <person name="Zhu Q."/>
            <person name="Hogenkamp D."/>
            <person name="Dixit R."/>
            <person name="Oppert B."/>
            <person name="Jiang H."/>
            <person name="Zou Z."/>
            <person name="Marshall J."/>
            <person name="Elpidina E."/>
            <person name="Vinokurov K."/>
            <person name="Oppert C."/>
            <person name="Zou Z."/>
            <person name="Evans J."/>
            <person name="Lu Z."/>
            <person name="Zhao P."/>
            <person name="Sumathipala N."/>
            <person name="Altincicek B."/>
            <person name="Vilcinskas A."/>
            <person name="Williams M."/>
            <person name="Hultmark D."/>
            <person name="Hetru C."/>
            <person name="Jiang H."/>
            <person name="Grimmelikhuijzen C.J."/>
            <person name="Hauser F."/>
            <person name="Cazzamali G."/>
            <person name="Williamson M."/>
            <person name="Park Y."/>
            <person name="Li B."/>
            <person name="Tanaka Y."/>
            <person name="Predel R."/>
            <person name="Neupert S."/>
            <person name="Schachtner J."/>
            <person name="Verleyen P."/>
            <person name="Raible F."/>
            <person name="Bork P."/>
            <person name="Friedrich M."/>
            <person name="Walden K.K."/>
            <person name="Robertson H.M."/>
            <person name="Angeli S."/>
            <person name="Foret S."/>
            <person name="Bucher G."/>
            <person name="Schuetz S."/>
            <person name="Maleszka R."/>
            <person name="Wimmer E.A."/>
            <person name="Beeman R.W."/>
            <person name="Lorenzen M."/>
            <person name="Tomoyasu Y."/>
            <person name="Miller S.C."/>
            <person name="Grossmann D."/>
            <person name="Bucher G."/>
        </authorList>
    </citation>
    <scope>NUCLEOTIDE SEQUENCE [LARGE SCALE GENOMIC DNA]</scope>
    <source>
        <strain evidence="24 25">Georgia GA2</strain>
    </source>
</reference>
<dbReference type="OrthoDB" id="205248at2759"/>
<dbReference type="CDD" id="cd05146">
    <property type="entry name" value="RIO3_euk"/>
    <property type="match status" value="1"/>
</dbReference>
<evidence type="ECO:0000256" key="5">
    <source>
        <dbReference type="ARBA" id="ARBA00022490"/>
    </source>
</evidence>
<evidence type="ECO:0000256" key="14">
    <source>
        <dbReference type="ARBA" id="ARBA00022840"/>
    </source>
</evidence>
<evidence type="ECO:0000256" key="6">
    <source>
        <dbReference type="ARBA" id="ARBA00022517"/>
    </source>
</evidence>
<keyword evidence="5" id="KW-0963">Cytoplasm</keyword>
<dbReference type="InterPro" id="IPR018935">
    <property type="entry name" value="RIO_kinase_CS"/>
</dbReference>
<keyword evidence="7 22" id="KW-0723">Serine/threonine-protein kinase</keyword>
<evidence type="ECO:0000256" key="8">
    <source>
        <dbReference type="ARBA" id="ARBA00022553"/>
    </source>
</evidence>
<dbReference type="InterPro" id="IPR051272">
    <property type="entry name" value="RIO-type_Ser/Thr_kinase"/>
</dbReference>
<dbReference type="KEGG" id="tca:664050"/>
<keyword evidence="13 22" id="KW-0418">Kinase</keyword>
<dbReference type="InParanoid" id="D6WVA9"/>
<dbReference type="GO" id="GO:0106310">
    <property type="term" value="F:protein serine kinase activity"/>
    <property type="evidence" value="ECO:0007669"/>
    <property type="project" value="RHEA"/>
</dbReference>
<keyword evidence="6" id="KW-0690">Ribosome biogenesis</keyword>
<accession>D6WVA9</accession>
<comment type="catalytic activity">
    <reaction evidence="18 22">
        <text>L-threonyl-[protein] + ATP = O-phospho-L-threonyl-[protein] + ADP + H(+)</text>
        <dbReference type="Rhea" id="RHEA:46608"/>
        <dbReference type="Rhea" id="RHEA-COMP:11060"/>
        <dbReference type="Rhea" id="RHEA-COMP:11605"/>
        <dbReference type="ChEBI" id="CHEBI:15378"/>
        <dbReference type="ChEBI" id="CHEBI:30013"/>
        <dbReference type="ChEBI" id="CHEBI:30616"/>
        <dbReference type="ChEBI" id="CHEBI:61977"/>
        <dbReference type="ChEBI" id="CHEBI:456216"/>
        <dbReference type="EC" id="2.7.11.1"/>
    </reaction>
</comment>
<evidence type="ECO:0000256" key="18">
    <source>
        <dbReference type="ARBA" id="ARBA00047899"/>
    </source>
</evidence>
<dbReference type="FunFam" id="3.30.200.20:FF:000200">
    <property type="entry name" value="Serine/threonine-protein kinase RIO3"/>
    <property type="match status" value="1"/>
</dbReference>
<evidence type="ECO:0000256" key="13">
    <source>
        <dbReference type="ARBA" id="ARBA00022777"/>
    </source>
</evidence>
<name>D6WVA9_TRICA</name>
<dbReference type="Proteomes" id="UP000007266">
    <property type="component" value="Linkage group 8"/>
</dbReference>
<dbReference type="InterPro" id="IPR017406">
    <property type="entry name" value="Ser/Thr_kinase_Rio3"/>
</dbReference>
<comment type="cofactor">
    <cofactor evidence="1 22">
        <name>Mg(2+)</name>
        <dbReference type="ChEBI" id="CHEBI:18420"/>
    </cofactor>
</comment>
<evidence type="ECO:0000256" key="9">
    <source>
        <dbReference type="ARBA" id="ARBA00022588"/>
    </source>
</evidence>
<keyword evidence="10 22" id="KW-0808">Transferase</keyword>
<organism evidence="24 25">
    <name type="scientific">Tribolium castaneum</name>
    <name type="common">Red flour beetle</name>
    <dbReference type="NCBI Taxonomy" id="7070"/>
    <lineage>
        <taxon>Eukaryota</taxon>
        <taxon>Metazoa</taxon>
        <taxon>Ecdysozoa</taxon>
        <taxon>Arthropoda</taxon>
        <taxon>Hexapoda</taxon>
        <taxon>Insecta</taxon>
        <taxon>Pterygota</taxon>
        <taxon>Neoptera</taxon>
        <taxon>Endopterygota</taxon>
        <taxon>Coleoptera</taxon>
        <taxon>Polyphaga</taxon>
        <taxon>Cucujiformia</taxon>
        <taxon>Tenebrionidae</taxon>
        <taxon>Tenebrionidae incertae sedis</taxon>
        <taxon>Tribolium</taxon>
    </lineage>
</organism>
<dbReference type="AlphaFoldDB" id="D6WVA9"/>
<evidence type="ECO:0000256" key="4">
    <source>
        <dbReference type="ARBA" id="ARBA00012513"/>
    </source>
</evidence>
<evidence type="ECO:0000256" key="16">
    <source>
        <dbReference type="ARBA" id="ARBA00022859"/>
    </source>
</evidence>
<keyword evidence="15 22" id="KW-0460">Magnesium</keyword>
<keyword evidence="17" id="KW-0051">Antiviral defense</keyword>
<dbReference type="EMBL" id="KQ971363">
    <property type="protein sequence ID" value="EFA07752.1"/>
    <property type="molecule type" value="Genomic_DNA"/>
</dbReference>
<comment type="subcellular location">
    <subcellularLocation>
        <location evidence="2">Cytoplasm</location>
    </subcellularLocation>
</comment>
<dbReference type="Pfam" id="PF01163">
    <property type="entry name" value="RIO1"/>
    <property type="match status" value="1"/>
</dbReference>
<evidence type="ECO:0000313" key="24">
    <source>
        <dbReference type="EMBL" id="EFA07752.1"/>
    </source>
</evidence>
<dbReference type="PIRSF" id="PIRSF038146">
    <property type="entry name" value="Ser/Thr_PK_RIO3"/>
    <property type="match status" value="1"/>
</dbReference>
<dbReference type="eggNOG" id="KOG2269">
    <property type="taxonomic scope" value="Eukaryota"/>
</dbReference>
<dbReference type="OMA" id="SKCPWGA"/>
<dbReference type="FunCoup" id="D6WVA9">
    <property type="interactions" value="849"/>
</dbReference>
<dbReference type="GO" id="GO:0005524">
    <property type="term" value="F:ATP binding"/>
    <property type="evidence" value="ECO:0007669"/>
    <property type="project" value="UniProtKB-UniRule"/>
</dbReference>
<comment type="similarity">
    <text evidence="3 22">Belongs to the protein kinase superfamily. RIO-type Ser/Thr kinase family.</text>
</comment>
<keyword evidence="16" id="KW-0391">Immunity</keyword>
<evidence type="ECO:0000256" key="10">
    <source>
        <dbReference type="ARBA" id="ARBA00022679"/>
    </source>
</evidence>
<evidence type="ECO:0000313" key="25">
    <source>
        <dbReference type="Proteomes" id="UP000007266"/>
    </source>
</evidence>
<proteinExistence type="inferred from homology"/>
<dbReference type="Gene3D" id="1.10.510.10">
    <property type="entry name" value="Transferase(Phosphotransferase) domain 1"/>
    <property type="match status" value="1"/>
</dbReference>
<reference evidence="24 25" key="2">
    <citation type="journal article" date="2010" name="Nucleic Acids Res.">
        <title>BeetleBase in 2010: revisions to provide comprehensive genomic information for Tribolium castaneum.</title>
        <authorList>
            <person name="Kim H.S."/>
            <person name="Murphy T."/>
            <person name="Xia J."/>
            <person name="Caragea D."/>
            <person name="Park Y."/>
            <person name="Beeman R.W."/>
            <person name="Lorenzen M.D."/>
            <person name="Butcher S."/>
            <person name="Manak J.R."/>
            <person name="Brown S.J."/>
        </authorList>
    </citation>
    <scope>GENOME REANNOTATION</scope>
    <source>
        <strain evidence="24 25">Georgia GA2</strain>
    </source>
</reference>